<protein>
    <submittedName>
        <fullName evidence="4">Coiled-coil domain-containing protein 130</fullName>
    </submittedName>
</protein>
<dbReference type="Proteomes" id="UP000887565">
    <property type="component" value="Unplaced"/>
</dbReference>
<dbReference type="WBParaSite" id="nRc.2.0.1.t06211-RA">
    <property type="protein sequence ID" value="nRc.2.0.1.t06211-RA"/>
    <property type="gene ID" value="nRc.2.0.1.g06211"/>
</dbReference>
<accession>A0A915HY51</accession>
<feature type="compositionally biased region" description="Basic and acidic residues" evidence="2">
    <location>
        <begin position="346"/>
        <end position="359"/>
    </location>
</feature>
<dbReference type="GO" id="GO:0005684">
    <property type="term" value="C:U2-type spliceosomal complex"/>
    <property type="evidence" value="ECO:0007669"/>
    <property type="project" value="TreeGrafter"/>
</dbReference>
<proteinExistence type="inferred from homology"/>
<dbReference type="AlphaFoldDB" id="A0A915HY51"/>
<keyword evidence="3" id="KW-1185">Reference proteome</keyword>
<evidence type="ECO:0000313" key="4">
    <source>
        <dbReference type="WBParaSite" id="nRc.2.0.1.t06211-RA"/>
    </source>
</evidence>
<evidence type="ECO:0000313" key="3">
    <source>
        <dbReference type="Proteomes" id="UP000887565"/>
    </source>
</evidence>
<dbReference type="GO" id="GO:0000398">
    <property type="term" value="P:mRNA splicing, via spliceosome"/>
    <property type="evidence" value="ECO:0007669"/>
    <property type="project" value="InterPro"/>
</dbReference>
<dbReference type="PANTHER" id="PTHR12111">
    <property type="entry name" value="SPLICING FACTOR YJU2"/>
    <property type="match status" value="1"/>
</dbReference>
<sequence length="388" mass="44502">MGERKGQNKYYPPDYDPKKGGLNKWQGTHALRERARKLHMGILIIRFEMPFNVWCDGCGNHVGMGVRYNAEKKKVGMYYTTPLYEFKMKCHLCTNHFIIRTDPKNFDYELVDGLRRQEKRWDMASNEQIASTEKEKRQKLATDAMYKLEHGEIDAAKSKLLEPELNRLQSFQHRLKDDFSRNQELRRIFRTTKKQVAEQSKKDNLLLAKSSLVIKLVPENEEDVKLASLISKYKTVQGSDEKAKTVIEKLDNESIFDHQPCSSKSLTLRKTPSTSITDCVLRGSLKRPIDNRRLIETSVRKGFLREKMAKSQECDAKTNDLLAGSITLNNKKIINNTKSNQAGGRTFDEEKNDNDCKTEASKLNSNLSGLGLIGQFYDSSSSDEISND</sequence>
<evidence type="ECO:0000256" key="1">
    <source>
        <dbReference type="ARBA" id="ARBA00005595"/>
    </source>
</evidence>
<dbReference type="InterPro" id="IPR007590">
    <property type="entry name" value="Saf4/Yju2"/>
</dbReference>
<comment type="similarity">
    <text evidence="1">Belongs to the CWC16 family.</text>
</comment>
<feature type="region of interest" description="Disordered" evidence="2">
    <location>
        <begin position="337"/>
        <end position="359"/>
    </location>
</feature>
<dbReference type="Pfam" id="PF04502">
    <property type="entry name" value="Saf4_Yju2"/>
    <property type="match status" value="1"/>
</dbReference>
<evidence type="ECO:0000256" key="2">
    <source>
        <dbReference type="SAM" id="MobiDB-lite"/>
    </source>
</evidence>
<name>A0A915HY51_ROMCU</name>
<dbReference type="PANTHER" id="PTHR12111:SF2">
    <property type="entry name" value="SPLICING FACTOR YJU2B-RELATED"/>
    <property type="match status" value="1"/>
</dbReference>
<reference evidence="4" key="1">
    <citation type="submission" date="2022-11" db="UniProtKB">
        <authorList>
            <consortium name="WormBaseParasite"/>
        </authorList>
    </citation>
    <scope>IDENTIFICATION</scope>
</reference>
<dbReference type="GO" id="GO:0071014">
    <property type="term" value="C:post-mRNA release spliceosomal complex"/>
    <property type="evidence" value="ECO:0007669"/>
    <property type="project" value="TreeGrafter"/>
</dbReference>
<dbReference type="OMA" id="SHETHQD"/>
<organism evidence="3 4">
    <name type="scientific">Romanomermis culicivorax</name>
    <name type="common">Nematode worm</name>
    <dbReference type="NCBI Taxonomy" id="13658"/>
    <lineage>
        <taxon>Eukaryota</taxon>
        <taxon>Metazoa</taxon>
        <taxon>Ecdysozoa</taxon>
        <taxon>Nematoda</taxon>
        <taxon>Enoplea</taxon>
        <taxon>Dorylaimia</taxon>
        <taxon>Mermithida</taxon>
        <taxon>Mermithoidea</taxon>
        <taxon>Mermithidae</taxon>
        <taxon>Romanomermis</taxon>
    </lineage>
</organism>